<evidence type="ECO:0000313" key="2">
    <source>
        <dbReference type="Proteomes" id="UP000307943"/>
    </source>
</evidence>
<dbReference type="SUPFAM" id="SSF55961">
    <property type="entry name" value="Bet v1-like"/>
    <property type="match status" value="1"/>
</dbReference>
<dbReference type="RefSeq" id="WP_139606018.1">
    <property type="nucleotide sequence ID" value="NZ_VDCQ01000058.1"/>
</dbReference>
<dbReference type="AlphaFoldDB" id="A0A5C4T077"/>
<accession>A0A5C4T077</accession>
<sequence>MHLETISVTIERQPEEVYAFIMNPDNLQQWIPSFAESVQRSGDDLIVETSEEPMKFRFVGRNEYGVADHFVTLMSGECIYNPMRVIANGTCSEVLFTLFKRPGMSDEQYADDARNVAIDLNALKAVLERK</sequence>
<name>A0A5C4T077_9BACL</name>
<comment type="caution">
    <text evidence="1">The sequence shown here is derived from an EMBL/GenBank/DDBJ whole genome shotgun (WGS) entry which is preliminary data.</text>
</comment>
<protein>
    <submittedName>
        <fullName evidence="1">SRPBCC family protein</fullName>
    </submittedName>
</protein>
<dbReference type="EMBL" id="VDCQ01000058">
    <property type="protein sequence ID" value="TNJ62472.1"/>
    <property type="molecule type" value="Genomic_DNA"/>
</dbReference>
<evidence type="ECO:0000313" key="1">
    <source>
        <dbReference type="EMBL" id="TNJ62472.1"/>
    </source>
</evidence>
<reference evidence="1 2" key="1">
    <citation type="submission" date="2019-05" db="EMBL/GenBank/DDBJ databases">
        <title>We sequenced the genome of Paenibacillus hemerocallicola KCTC 33185 for further insight into its adaptation and study the phylogeny of Paenibacillus.</title>
        <authorList>
            <person name="Narsing Rao M.P."/>
        </authorList>
    </citation>
    <scope>NUCLEOTIDE SEQUENCE [LARGE SCALE GENOMIC DNA]</scope>
    <source>
        <strain evidence="1 2">KCTC 33185</strain>
    </source>
</reference>
<dbReference type="Gene3D" id="3.30.530.20">
    <property type="match status" value="1"/>
</dbReference>
<dbReference type="OrthoDB" id="880456at2"/>
<dbReference type="InterPro" id="IPR023393">
    <property type="entry name" value="START-like_dom_sf"/>
</dbReference>
<organism evidence="1 2">
    <name type="scientific">Paenibacillus hemerocallicola</name>
    <dbReference type="NCBI Taxonomy" id="1172614"/>
    <lineage>
        <taxon>Bacteria</taxon>
        <taxon>Bacillati</taxon>
        <taxon>Bacillota</taxon>
        <taxon>Bacilli</taxon>
        <taxon>Bacillales</taxon>
        <taxon>Paenibacillaceae</taxon>
        <taxon>Paenibacillus</taxon>
    </lineage>
</organism>
<proteinExistence type="predicted"/>
<gene>
    <name evidence="1" type="ORF">FE784_30360</name>
</gene>
<keyword evidence="2" id="KW-1185">Reference proteome</keyword>
<dbReference type="Proteomes" id="UP000307943">
    <property type="component" value="Unassembled WGS sequence"/>
</dbReference>